<name>A0A1I5WZB4_9BACT</name>
<dbReference type="GO" id="GO:0048029">
    <property type="term" value="F:monosaccharide binding"/>
    <property type="evidence" value="ECO:0007669"/>
    <property type="project" value="InterPro"/>
</dbReference>
<evidence type="ECO:0000256" key="1">
    <source>
        <dbReference type="ARBA" id="ARBA00000223"/>
    </source>
</evidence>
<dbReference type="InterPro" id="IPR023750">
    <property type="entry name" value="RbsD-like_sf"/>
</dbReference>
<comment type="catalytic activity">
    <reaction evidence="1">
        <text>beta-D-ribopyranose = beta-D-ribofuranose</text>
        <dbReference type="Rhea" id="RHEA:25432"/>
        <dbReference type="ChEBI" id="CHEBI:27476"/>
        <dbReference type="ChEBI" id="CHEBI:47002"/>
        <dbReference type="EC" id="5.4.99.62"/>
    </reaction>
</comment>
<evidence type="ECO:0000256" key="2">
    <source>
        <dbReference type="ARBA" id="ARBA00012862"/>
    </source>
</evidence>
<feature type="chain" id="PRO_5011791165" description="D-ribose pyranase" evidence="4">
    <location>
        <begin position="24"/>
        <end position="197"/>
    </location>
</feature>
<dbReference type="GO" id="GO:0062193">
    <property type="term" value="F:D-ribose pyranase activity"/>
    <property type="evidence" value="ECO:0007669"/>
    <property type="project" value="UniProtKB-EC"/>
</dbReference>
<organism evidence="5 6">
    <name type="scientific">Pseudarcicella hirudinis</name>
    <dbReference type="NCBI Taxonomy" id="1079859"/>
    <lineage>
        <taxon>Bacteria</taxon>
        <taxon>Pseudomonadati</taxon>
        <taxon>Bacteroidota</taxon>
        <taxon>Cytophagia</taxon>
        <taxon>Cytophagales</taxon>
        <taxon>Flectobacillaceae</taxon>
        <taxon>Pseudarcicella</taxon>
    </lineage>
</organism>
<dbReference type="OrthoDB" id="1357291at2"/>
<evidence type="ECO:0000313" key="5">
    <source>
        <dbReference type="EMBL" id="SFQ25063.1"/>
    </source>
</evidence>
<dbReference type="EMBL" id="FOXH01000013">
    <property type="protein sequence ID" value="SFQ25063.1"/>
    <property type="molecule type" value="Genomic_DNA"/>
</dbReference>
<dbReference type="EC" id="5.4.99.62" evidence="2"/>
<accession>A0A1I5WZB4</accession>
<dbReference type="Pfam" id="PF05025">
    <property type="entry name" value="RbsD_FucU"/>
    <property type="match status" value="1"/>
</dbReference>
<keyword evidence="3" id="KW-0413">Isomerase</keyword>
<dbReference type="AlphaFoldDB" id="A0A1I5WZB4"/>
<dbReference type="RefSeq" id="WP_092018743.1">
    <property type="nucleotide sequence ID" value="NZ_FOXH01000013.1"/>
</dbReference>
<sequence>MNFPLFTKRSCLLLLMISLSAISCNKHHKSEATCRSEEKQWQNKLKEELPLLGHRNWILVVDKAFPLQTAQGIEVINTNENLKEVLRFVLSNITESSHVKPNIYTDKELDFLHESQVKGVDRYKQDLKEIIKGHPVQNILHDSVFVNIDRASKLFKILVLKTNETIPYSSVFLQLDCKYWQPDQEADLRKLIKNNKQ</sequence>
<keyword evidence="6" id="KW-1185">Reference proteome</keyword>
<protein>
    <recommendedName>
        <fullName evidence="2">D-ribose pyranase</fullName>
        <ecNumber evidence="2">5.4.99.62</ecNumber>
    </recommendedName>
</protein>
<proteinExistence type="predicted"/>
<dbReference type="GO" id="GO:0005996">
    <property type="term" value="P:monosaccharide metabolic process"/>
    <property type="evidence" value="ECO:0007669"/>
    <property type="project" value="InterPro"/>
</dbReference>
<dbReference type="Gene3D" id="3.40.1650.10">
    <property type="entry name" value="RbsD-like domain"/>
    <property type="match status" value="1"/>
</dbReference>
<evidence type="ECO:0000256" key="3">
    <source>
        <dbReference type="ARBA" id="ARBA00023235"/>
    </source>
</evidence>
<evidence type="ECO:0000256" key="4">
    <source>
        <dbReference type="SAM" id="SignalP"/>
    </source>
</evidence>
<dbReference type="STRING" id="1079859.SAMN04515674_11331"/>
<reference evidence="5 6" key="1">
    <citation type="submission" date="2016-10" db="EMBL/GenBank/DDBJ databases">
        <authorList>
            <person name="de Groot N.N."/>
        </authorList>
    </citation>
    <scope>NUCLEOTIDE SEQUENCE [LARGE SCALE GENOMIC DNA]</scope>
    <source>
        <strain evidence="6">E92,LMG 26720,CCM 7988</strain>
    </source>
</reference>
<gene>
    <name evidence="5" type="ORF">SAMN04515674_11331</name>
</gene>
<keyword evidence="4" id="KW-0732">Signal</keyword>
<dbReference type="InterPro" id="IPR007721">
    <property type="entry name" value="RbsD_FucU"/>
</dbReference>
<evidence type="ECO:0000313" key="6">
    <source>
        <dbReference type="Proteomes" id="UP000199306"/>
    </source>
</evidence>
<dbReference type="SUPFAM" id="SSF102546">
    <property type="entry name" value="RbsD-like"/>
    <property type="match status" value="1"/>
</dbReference>
<feature type="signal peptide" evidence="4">
    <location>
        <begin position="1"/>
        <end position="23"/>
    </location>
</feature>
<dbReference type="Proteomes" id="UP000199306">
    <property type="component" value="Unassembled WGS sequence"/>
</dbReference>